<keyword evidence="17" id="KW-1185">Reference proteome</keyword>
<feature type="domain" description="VIT" evidence="15">
    <location>
        <begin position="377"/>
        <end position="506"/>
    </location>
</feature>
<evidence type="ECO:0000259" key="15">
    <source>
        <dbReference type="PROSITE" id="PS51468"/>
    </source>
</evidence>
<dbReference type="Gene3D" id="3.40.50.410">
    <property type="entry name" value="von Willebrand factor, type A domain"/>
    <property type="match status" value="1"/>
</dbReference>
<evidence type="ECO:0000256" key="11">
    <source>
        <dbReference type="ARBA" id="ARBA00044950"/>
    </source>
</evidence>
<dbReference type="GO" id="GO:0030212">
    <property type="term" value="P:hyaluronan metabolic process"/>
    <property type="evidence" value="ECO:0007669"/>
    <property type="project" value="InterPro"/>
</dbReference>
<dbReference type="InterPro" id="IPR002035">
    <property type="entry name" value="VWF_A"/>
</dbReference>
<comment type="caution">
    <text evidence="16">The sequence shown here is derived from an EMBL/GenBank/DDBJ whole genome shotgun (WGS) entry which is preliminary data.</text>
</comment>
<evidence type="ECO:0000256" key="4">
    <source>
        <dbReference type="ARBA" id="ARBA00018401"/>
    </source>
</evidence>
<keyword evidence="7" id="KW-0732">Signal</keyword>
<dbReference type="InterPro" id="IPR022127">
    <property type="entry name" value="STIMATE/YPL162C"/>
</dbReference>
<dbReference type="PANTHER" id="PTHR10338">
    <property type="entry name" value="INTER-ALPHA-TRYPSIN INHIBITOR HEAVY CHAIN FAMILY MEMBER"/>
    <property type="match status" value="1"/>
</dbReference>
<evidence type="ECO:0000256" key="5">
    <source>
        <dbReference type="ARBA" id="ARBA00022525"/>
    </source>
</evidence>
<keyword evidence="13" id="KW-0812">Transmembrane</keyword>
<evidence type="ECO:0000256" key="7">
    <source>
        <dbReference type="ARBA" id="ARBA00022729"/>
    </source>
</evidence>
<dbReference type="FunFam" id="3.40.50.410:FF:000013">
    <property type="entry name" value="inter-alpha-trypsin inhibitor heavy chain H2"/>
    <property type="match status" value="1"/>
</dbReference>
<dbReference type="GO" id="GO:0042246">
    <property type="term" value="P:tissue regeneration"/>
    <property type="evidence" value="ECO:0007669"/>
    <property type="project" value="InterPro"/>
</dbReference>
<evidence type="ECO:0000256" key="9">
    <source>
        <dbReference type="ARBA" id="ARBA00023180"/>
    </source>
</evidence>
<keyword evidence="8" id="KW-0722">Serine protease inhibitor</keyword>
<gene>
    <name evidence="16" type="ORF">DUI87_23432</name>
</gene>
<dbReference type="GO" id="GO:0004867">
    <property type="term" value="F:serine-type endopeptidase inhibitor activity"/>
    <property type="evidence" value="ECO:0007669"/>
    <property type="project" value="UniProtKB-KW"/>
</dbReference>
<feature type="transmembrane region" description="Helical" evidence="13">
    <location>
        <begin position="106"/>
        <end position="125"/>
    </location>
</feature>
<feature type="transmembrane region" description="Helical" evidence="13">
    <location>
        <begin position="41"/>
        <end position="60"/>
    </location>
</feature>
<comment type="similarity">
    <text evidence="3">Belongs to the ITIH family.</text>
</comment>
<dbReference type="SUPFAM" id="SSF53300">
    <property type="entry name" value="vWA-like"/>
    <property type="match status" value="1"/>
</dbReference>
<evidence type="ECO:0000256" key="10">
    <source>
        <dbReference type="ARBA" id="ARBA00023242"/>
    </source>
</evidence>
<dbReference type="Pfam" id="PF06668">
    <property type="entry name" value="ITI_HC_C"/>
    <property type="match status" value="1"/>
</dbReference>
<evidence type="ECO:0000256" key="2">
    <source>
        <dbReference type="ARBA" id="ARBA00004613"/>
    </source>
</evidence>
<protein>
    <recommendedName>
        <fullName evidence="4">Musculoskeletal embryonic nuclear protein 1</fullName>
    </recommendedName>
</protein>
<evidence type="ECO:0000256" key="13">
    <source>
        <dbReference type="SAM" id="Phobius"/>
    </source>
</evidence>
<dbReference type="InterPro" id="IPR050934">
    <property type="entry name" value="ITIH"/>
</dbReference>
<feature type="transmembrane region" description="Helical" evidence="13">
    <location>
        <begin position="198"/>
        <end position="220"/>
    </location>
</feature>
<evidence type="ECO:0000256" key="6">
    <source>
        <dbReference type="ARBA" id="ARBA00022690"/>
    </source>
</evidence>
<evidence type="ECO:0000313" key="17">
    <source>
        <dbReference type="Proteomes" id="UP000269221"/>
    </source>
</evidence>
<keyword evidence="13" id="KW-1133">Transmembrane helix</keyword>
<dbReference type="GO" id="GO:0002062">
    <property type="term" value="P:chondrocyte differentiation"/>
    <property type="evidence" value="ECO:0007669"/>
    <property type="project" value="InterPro"/>
</dbReference>
<keyword evidence="9" id="KW-0325">Glycoprotein</keyword>
<dbReference type="Pfam" id="PF12400">
    <property type="entry name" value="STIMATE"/>
    <property type="match status" value="1"/>
</dbReference>
<dbReference type="InterPro" id="IPR036465">
    <property type="entry name" value="vWFA_dom_sf"/>
</dbReference>
<dbReference type="CDD" id="cd01461">
    <property type="entry name" value="vWA_interalpha_trypsin_inhibitor"/>
    <property type="match status" value="1"/>
</dbReference>
<dbReference type="InterPro" id="IPR031394">
    <property type="entry name" value="MUSTN1"/>
</dbReference>
<reference evidence="16 17" key="1">
    <citation type="submission" date="2018-07" db="EMBL/GenBank/DDBJ databases">
        <title>A high quality draft genome assembly of the barn swallow (H. rustica rustica).</title>
        <authorList>
            <person name="Formenti G."/>
            <person name="Chiara M."/>
            <person name="Poveda L."/>
            <person name="Francoijs K.-J."/>
            <person name="Bonisoli-Alquati A."/>
            <person name="Canova L."/>
            <person name="Gianfranceschi L."/>
            <person name="Horner D.S."/>
            <person name="Saino N."/>
        </authorList>
    </citation>
    <scope>NUCLEOTIDE SEQUENCE [LARGE SCALE GENOMIC DNA]</scope>
    <source>
        <strain evidence="16">Chelidonia</strain>
        <tissue evidence="16">Blood</tissue>
    </source>
</reference>
<dbReference type="Pfam" id="PF08487">
    <property type="entry name" value="VIT"/>
    <property type="match status" value="1"/>
</dbReference>
<dbReference type="Pfam" id="PF15682">
    <property type="entry name" value="Mustang"/>
    <property type="match status" value="1"/>
</dbReference>
<dbReference type="GO" id="GO:0005634">
    <property type="term" value="C:nucleus"/>
    <property type="evidence" value="ECO:0007669"/>
    <property type="project" value="UniProtKB-SubCell"/>
</dbReference>
<keyword evidence="6" id="KW-0646">Protease inhibitor</keyword>
<evidence type="ECO:0000313" key="16">
    <source>
        <dbReference type="EMBL" id="RMC00023.1"/>
    </source>
</evidence>
<dbReference type="PROSITE" id="PS50234">
    <property type="entry name" value="VWFA"/>
    <property type="match status" value="1"/>
</dbReference>
<evidence type="ECO:0000259" key="14">
    <source>
        <dbReference type="PROSITE" id="PS50234"/>
    </source>
</evidence>
<accession>A0A3M0JGM5</accession>
<dbReference type="PANTHER" id="PTHR10338:SF119">
    <property type="entry name" value="INTER-ALPHA-TRYPSIN INHIBITOR HEAVY CHAIN H4"/>
    <property type="match status" value="1"/>
</dbReference>
<dbReference type="STRING" id="333673.A0A3M0JGM5"/>
<dbReference type="AlphaFoldDB" id="A0A3M0JGM5"/>
<evidence type="ECO:0000256" key="12">
    <source>
        <dbReference type="SAM" id="MobiDB-lite"/>
    </source>
</evidence>
<evidence type="ECO:0000256" key="1">
    <source>
        <dbReference type="ARBA" id="ARBA00004123"/>
    </source>
</evidence>
<dbReference type="Proteomes" id="UP000269221">
    <property type="component" value="Unassembled WGS sequence"/>
</dbReference>
<comment type="similarity">
    <text evidence="11">Belongs to the MUSTN1 family.</text>
</comment>
<keyword evidence="5" id="KW-0964">Secreted</keyword>
<feature type="region of interest" description="Disordered" evidence="12">
    <location>
        <begin position="291"/>
        <end position="310"/>
    </location>
</feature>
<dbReference type="OrthoDB" id="299997at2759"/>
<feature type="transmembrane region" description="Helical" evidence="13">
    <location>
        <begin position="158"/>
        <end position="178"/>
    </location>
</feature>
<evidence type="ECO:0000256" key="8">
    <source>
        <dbReference type="ARBA" id="ARBA00022900"/>
    </source>
</evidence>
<dbReference type="EMBL" id="QRBI01000145">
    <property type="protein sequence ID" value="RMC00023.1"/>
    <property type="molecule type" value="Genomic_DNA"/>
</dbReference>
<dbReference type="SMART" id="SM00609">
    <property type="entry name" value="VIT"/>
    <property type="match status" value="1"/>
</dbReference>
<dbReference type="InterPro" id="IPR013694">
    <property type="entry name" value="VIT"/>
</dbReference>
<dbReference type="Pfam" id="PF00092">
    <property type="entry name" value="VWA"/>
    <property type="match status" value="1"/>
</dbReference>
<keyword evidence="13" id="KW-0472">Membrane</keyword>
<evidence type="ECO:0000256" key="3">
    <source>
        <dbReference type="ARBA" id="ARBA00010158"/>
    </source>
</evidence>
<dbReference type="InterPro" id="IPR010600">
    <property type="entry name" value="ITI_HC_C"/>
</dbReference>
<dbReference type="GO" id="GO:0035988">
    <property type="term" value="P:chondrocyte proliferation"/>
    <property type="evidence" value="ECO:0007669"/>
    <property type="project" value="InterPro"/>
</dbReference>
<feature type="domain" description="VWFA" evidence="14">
    <location>
        <begin position="632"/>
        <end position="812"/>
    </location>
</feature>
<comment type="subcellular location">
    <subcellularLocation>
        <location evidence="1">Nucleus</location>
    </subcellularLocation>
    <subcellularLocation>
        <location evidence="2">Secreted</location>
    </subcellularLocation>
</comment>
<sequence>MGAPPPNGSLGLTAGTPRPGGAPGPGDRGCENGALMDRFGIFLQGLLGVVAFSTLMLKRFREPKHERRPWRIWFLDTSKQAIGMLFIHFANVYLSDLTEEDPCSLYLINFLLDATLGMLLIYIGIRAVSSIVEWQQWESLRFGEYGDPLQCSAWMGQCALYIMIMTFEKTIIIIVLLIPQWKEVALLNPIENPQLELAIVMLIVPFFVNALMFWVVDNFLMKKGKTKAKIEEKEAGQDSRNGSKVRYRRAASHEESESEILISADDEMEESDAEEDLCRLTNLKPIKKKKHRFGLPPAPVKKKRPPVKEEDLKGARGNLAKNQEIKSKTYQVMRQCAQLRAERAQLSECPGTKGMISAHTPVAFSSPPLDQVRSGVPEPAAMSCLTVEHAIQIYSLQVDCKVTSRFAHTVITSRIVNRANESQEATFEVEIPKTAFITNFSMSIDGEVYPGIIKEKAAAQNEYDTAVSQGQSAGLVKITDRKLERFHVSVSIAASSKATFELTYEELLKRQLGKYELLIKVQPKQLVKHFQIDVHIFEPQGIRFLETDSTFMTNELTEALTKVQNETKAHILFKPTLDQQKKNSELDETLLNGDFVVRYDVKREATAGDIQIVNGYFVHYFAPQEMPVFPKNVIFVIDRSGSMTGRKIEQTRDALLKILQDLRPEDHFSFITFNNKVVEWKSSLLPATEENVASAAALVQTLTARGGTDINGALLTAVGVLEKAEQLPERSVSMIILLTDGQPTSGERSVEVIQENVQKAINGKYALFCLGFGFDVSYKFLEKMALSNGGIARRIYENADAALQLQGFYQEVATPILMQIEMQYPENSIEGLTKNNFKLFFRGSEITVSGKISDELDLLPVEIKAQSHTSNLTLKEEANVKEKEQVFQNQRYIFGNFIERLWAYLNIQQLLEEAVSTHFCFIINTDFSISAQEEDQKALEAQALDLSLRYSFVTPLTSMVVTKPQQQEELANKPTEAASEYPQLLLQLPRQNERVCLNIYERAQTPVHLLSDPEQGLTVTGRLGDGILHFVQFDIDYVNPPVQIHVYTHAILLSYNNKNSWMPWTKSASSTTQGLRVSVEKERSVTASLPDTVTVKISLARFPDDFLGLYFLNTDRFSDKVTGVLGQFYSKAQFVSNSNNDQRAVERLLRVSGTEHRVSRLYKKDYRLESDSEPVSCWSIDLIP</sequence>
<dbReference type="PROSITE" id="PS51468">
    <property type="entry name" value="VIT"/>
    <property type="match status" value="1"/>
</dbReference>
<keyword evidence="10" id="KW-0539">Nucleus</keyword>
<dbReference type="GO" id="GO:0005576">
    <property type="term" value="C:extracellular region"/>
    <property type="evidence" value="ECO:0007669"/>
    <property type="project" value="UniProtKB-SubCell"/>
</dbReference>
<feature type="region of interest" description="Disordered" evidence="12">
    <location>
        <begin position="1"/>
        <end position="29"/>
    </location>
</feature>
<feature type="region of interest" description="Disordered" evidence="12">
    <location>
        <begin position="230"/>
        <end position="260"/>
    </location>
</feature>
<dbReference type="SMART" id="SM00327">
    <property type="entry name" value="VWA"/>
    <property type="match status" value="1"/>
</dbReference>
<feature type="compositionally biased region" description="Low complexity" evidence="12">
    <location>
        <begin position="10"/>
        <end position="19"/>
    </location>
</feature>
<proteinExistence type="inferred from homology"/>
<name>A0A3M0JGM5_HIRRU</name>
<organism evidence="16 17">
    <name type="scientific">Hirundo rustica rustica</name>
    <dbReference type="NCBI Taxonomy" id="333673"/>
    <lineage>
        <taxon>Eukaryota</taxon>
        <taxon>Metazoa</taxon>
        <taxon>Chordata</taxon>
        <taxon>Craniata</taxon>
        <taxon>Vertebrata</taxon>
        <taxon>Euteleostomi</taxon>
        <taxon>Archelosauria</taxon>
        <taxon>Archosauria</taxon>
        <taxon>Dinosauria</taxon>
        <taxon>Saurischia</taxon>
        <taxon>Theropoda</taxon>
        <taxon>Coelurosauria</taxon>
        <taxon>Aves</taxon>
        <taxon>Neognathae</taxon>
        <taxon>Neoaves</taxon>
        <taxon>Telluraves</taxon>
        <taxon>Australaves</taxon>
        <taxon>Passeriformes</taxon>
        <taxon>Sylvioidea</taxon>
        <taxon>Hirundinidae</taxon>
        <taxon>Hirundo</taxon>
    </lineage>
</organism>